<evidence type="ECO:0000313" key="5">
    <source>
        <dbReference type="Proteomes" id="UP000187209"/>
    </source>
</evidence>
<gene>
    <name evidence="4" type="ORF">SteCoe_27870</name>
</gene>
<dbReference type="Proteomes" id="UP000187209">
    <property type="component" value="Unassembled WGS sequence"/>
</dbReference>
<dbReference type="AlphaFoldDB" id="A0A1R2B9I0"/>
<comment type="caution">
    <text evidence="4">The sequence shown here is derived from an EMBL/GenBank/DDBJ whole genome shotgun (WGS) entry which is preliminary data.</text>
</comment>
<keyword evidence="5" id="KW-1185">Reference proteome</keyword>
<organism evidence="4 5">
    <name type="scientific">Stentor coeruleus</name>
    <dbReference type="NCBI Taxonomy" id="5963"/>
    <lineage>
        <taxon>Eukaryota</taxon>
        <taxon>Sar</taxon>
        <taxon>Alveolata</taxon>
        <taxon>Ciliophora</taxon>
        <taxon>Postciliodesmatophora</taxon>
        <taxon>Heterotrichea</taxon>
        <taxon>Heterotrichida</taxon>
        <taxon>Stentoridae</taxon>
        <taxon>Stentor</taxon>
    </lineage>
</organism>
<proteinExistence type="predicted"/>
<keyword evidence="1 2" id="KW-0175">Coiled coil</keyword>
<protein>
    <recommendedName>
        <fullName evidence="3">Translin-associated factor X-interacting protein 1 N-terminal domain-containing protein</fullName>
    </recommendedName>
</protein>
<evidence type="ECO:0000313" key="4">
    <source>
        <dbReference type="EMBL" id="OMJ73424.1"/>
    </source>
</evidence>
<evidence type="ECO:0000256" key="1">
    <source>
        <dbReference type="ARBA" id="ARBA00023054"/>
    </source>
</evidence>
<feature type="coiled-coil region" evidence="2">
    <location>
        <begin position="193"/>
        <end position="227"/>
    </location>
</feature>
<name>A0A1R2B9I0_9CILI</name>
<evidence type="ECO:0000256" key="2">
    <source>
        <dbReference type="SAM" id="Coils"/>
    </source>
</evidence>
<dbReference type="Pfam" id="PF15739">
    <property type="entry name" value="TSNAXIP1_N"/>
    <property type="match status" value="1"/>
</dbReference>
<feature type="domain" description="Translin-associated factor X-interacting protein 1 N-terminal" evidence="3">
    <location>
        <begin position="141"/>
        <end position="230"/>
    </location>
</feature>
<dbReference type="EMBL" id="MPUH01000822">
    <property type="protein sequence ID" value="OMJ73424.1"/>
    <property type="molecule type" value="Genomic_DNA"/>
</dbReference>
<sequence>MLKAKKVPIKKIPKQKVNNYSSLSFINPQVSVSTYNQATDKLELRTESPYAQKIIKTRSKSIVKDPSFYHNPGLVSPPLNPKFSSSFKNKINLSTSFVVKVKETNENQVKIKKKPIYAERKSIENQTYLIEKKIHDISAKHKENGISNEILDKYREIFDEIIHSDKVFGTVLTKIKSAYEDMIMSKPDNSREILKLKEDIVEFSQKLTEEIEENKRLHKKIQKFSRESVEVGRALEERDNNCKSLQEYLLKITNINIDDIPQDKTSWKVLIAENKSYTQLYTKLKKKFKNLQIQEKKLMKLFWILKQKGYPVEEIYENLEFKKNKLNDKNSLEECFDNEKFENVSKSKE</sequence>
<evidence type="ECO:0000259" key="3">
    <source>
        <dbReference type="Pfam" id="PF15739"/>
    </source>
</evidence>
<dbReference type="InterPro" id="IPR032755">
    <property type="entry name" value="TSNAXIP1_N"/>
</dbReference>
<reference evidence="4 5" key="1">
    <citation type="submission" date="2016-11" db="EMBL/GenBank/DDBJ databases">
        <title>The macronuclear genome of Stentor coeruleus: a giant cell with tiny introns.</title>
        <authorList>
            <person name="Slabodnick M."/>
            <person name="Ruby J.G."/>
            <person name="Reiff S.B."/>
            <person name="Swart E.C."/>
            <person name="Gosai S."/>
            <person name="Prabakaran S."/>
            <person name="Witkowska E."/>
            <person name="Larue G.E."/>
            <person name="Fisher S."/>
            <person name="Freeman R.M."/>
            <person name="Gunawardena J."/>
            <person name="Chu W."/>
            <person name="Stover N.A."/>
            <person name="Gregory B.D."/>
            <person name="Nowacki M."/>
            <person name="Derisi J."/>
            <person name="Roy S.W."/>
            <person name="Marshall W.F."/>
            <person name="Sood P."/>
        </authorList>
    </citation>
    <scope>NUCLEOTIDE SEQUENCE [LARGE SCALE GENOMIC DNA]</scope>
    <source>
        <strain evidence="4">WM001</strain>
    </source>
</reference>
<accession>A0A1R2B9I0</accession>